<name>A0A6J4SS98_9ACTN</name>
<gene>
    <name evidence="2" type="ORF">AVDCRST_MAG45-1478</name>
</gene>
<evidence type="ECO:0000256" key="1">
    <source>
        <dbReference type="SAM" id="MobiDB-lite"/>
    </source>
</evidence>
<dbReference type="EMBL" id="CADCVU010000123">
    <property type="protein sequence ID" value="CAA9503898.1"/>
    <property type="molecule type" value="Genomic_DNA"/>
</dbReference>
<evidence type="ECO:0000313" key="2">
    <source>
        <dbReference type="EMBL" id="CAA9503898.1"/>
    </source>
</evidence>
<feature type="region of interest" description="Disordered" evidence="1">
    <location>
        <begin position="213"/>
        <end position="242"/>
    </location>
</feature>
<accession>A0A6J4SS98</accession>
<proteinExistence type="predicted"/>
<protein>
    <submittedName>
        <fullName evidence="2">Uncharacterized protein</fullName>
    </submittedName>
</protein>
<sequence length="242" mass="26933">MHVLHTRDRHVSAAGGAATTQCADITLPRDELESVWSPEYLERLARTYWLWITRISLGLLRVLYSEDGRDVVLLRRPFVLLKFFAPEYDVDRRGGTVTWRINRGLLVAPEGRGEGYLRMTVERRSENPEQGTVTARITSQVANFYPTLRGRGWFARIGRWIYRYTQLQIHIVVTNGFLRSLANLDLAPSVVGSLRGSTPGVPDDAEFEALRRLQAEHSLRQETGGGGGADAGGASAGREAAA</sequence>
<reference evidence="2" key="1">
    <citation type="submission" date="2020-02" db="EMBL/GenBank/DDBJ databases">
        <authorList>
            <person name="Meier V. D."/>
        </authorList>
    </citation>
    <scope>NUCLEOTIDE SEQUENCE</scope>
    <source>
        <strain evidence="2">AVDCRST_MAG45</strain>
    </source>
</reference>
<dbReference type="AlphaFoldDB" id="A0A6J4SS98"/>
<feature type="compositionally biased region" description="Gly residues" evidence="1">
    <location>
        <begin position="223"/>
        <end position="235"/>
    </location>
</feature>
<organism evidence="2">
    <name type="scientific">uncultured Solirubrobacterales bacterium</name>
    <dbReference type="NCBI Taxonomy" id="768556"/>
    <lineage>
        <taxon>Bacteria</taxon>
        <taxon>Bacillati</taxon>
        <taxon>Actinomycetota</taxon>
        <taxon>Thermoleophilia</taxon>
        <taxon>Solirubrobacterales</taxon>
        <taxon>environmental samples</taxon>
    </lineage>
</organism>